<evidence type="ECO:0000256" key="1">
    <source>
        <dbReference type="SAM" id="MobiDB-lite"/>
    </source>
</evidence>
<accession>G5JDH1</accession>
<evidence type="ECO:0000313" key="3">
    <source>
        <dbReference type="Proteomes" id="UP000003477"/>
    </source>
</evidence>
<dbReference type="EMBL" id="AESD01000849">
    <property type="protein sequence ID" value="EHJ09761.1"/>
    <property type="molecule type" value="Genomic_DNA"/>
</dbReference>
<gene>
    <name evidence="2" type="ORF">CWATWH0003_5464</name>
</gene>
<evidence type="ECO:0000313" key="2">
    <source>
        <dbReference type="EMBL" id="EHJ09761.1"/>
    </source>
</evidence>
<protein>
    <submittedName>
        <fullName evidence="2">Uncharacterized protein</fullName>
    </submittedName>
</protein>
<sequence length="56" mass="6438">MRSPHLYSEQDAHTPHTPRHPITPSPHHPVTPSPRHPTSPHPPFTNSIKVRYHNRA</sequence>
<feature type="compositionally biased region" description="Pro residues" evidence="1">
    <location>
        <begin position="21"/>
        <end position="43"/>
    </location>
</feature>
<dbReference type="AlphaFoldDB" id="G5JDH1"/>
<feature type="region of interest" description="Disordered" evidence="1">
    <location>
        <begin position="1"/>
        <end position="56"/>
    </location>
</feature>
<proteinExistence type="predicted"/>
<name>G5JDH1_CROWT</name>
<reference evidence="2 3" key="1">
    <citation type="journal article" date="2011" name="Front. Microbiol.">
        <title>Two Strains of Crocosphaera watsonii with Highly Conserved Genomes are Distinguished by Strain-Specific Features.</title>
        <authorList>
            <person name="Bench S.R."/>
            <person name="Ilikchyan I.N."/>
            <person name="Tripp H.J."/>
            <person name="Zehr J.P."/>
        </authorList>
    </citation>
    <scope>NUCLEOTIDE SEQUENCE [LARGE SCALE GENOMIC DNA]</scope>
    <source>
        <strain evidence="2 3">WH 0003</strain>
    </source>
</reference>
<organism evidence="2 3">
    <name type="scientific">Crocosphaera watsonii WH 0003</name>
    <dbReference type="NCBI Taxonomy" id="423471"/>
    <lineage>
        <taxon>Bacteria</taxon>
        <taxon>Bacillati</taxon>
        <taxon>Cyanobacteriota</taxon>
        <taxon>Cyanophyceae</taxon>
        <taxon>Oscillatoriophycideae</taxon>
        <taxon>Chroococcales</taxon>
        <taxon>Aphanothecaceae</taxon>
        <taxon>Crocosphaera</taxon>
    </lineage>
</organism>
<comment type="caution">
    <text evidence="2">The sequence shown here is derived from an EMBL/GenBank/DDBJ whole genome shotgun (WGS) entry which is preliminary data.</text>
</comment>
<dbReference type="Proteomes" id="UP000003477">
    <property type="component" value="Unassembled WGS sequence"/>
</dbReference>